<sequence>MRISLPAMRLPGFDRAVLRVAAVVLAGGLACLPATAGAEGLGPQAPAHPWLGPAGTATMHGDAEASDTTPNPGPGIGAVRARFVALGAACPTILIGADGLPQALCTDIATRAPVVYLLDPASGDPLASLPLPAGSLLGGVYGYIDAAGDFVAATGGDAITWIGHERDGDGRWRLLPRRTVSVAEAVTRPCGAPGCDALESLVPDRDGRIWFVTDHGRAGFVDPESGAVQSIPLGAGEGVANSIAAAPEGVAVAGDHALYLLRADATGVPRIAWRRDYDRGPARKPGQLSWGTGATPTFFGPRTGSDYVTITDNAVPEEHLLVFDAGTGREVCSIPVLPGASGTENSPIGAGNSVFVAGTYGYPYPAGTSGPSDPPSAGFRGGMTRVDIDPAGTGCSIAWTNPVASAAVPRLSTADGNIYTVARQAALPEGHTTPVDPFDYTVIDAATGTTRAHQRIGATLATDTLQMVGSIARDGTQYQGTTTGLFRITKQ</sequence>
<accession>A0A370H0B5</accession>
<dbReference type="STRING" id="1210089.GCA_001613165_00978"/>
<dbReference type="AlphaFoldDB" id="A0A370H0B5"/>
<dbReference type="EMBL" id="QQAZ01000007">
    <property type="protein sequence ID" value="RDI49355.1"/>
    <property type="molecule type" value="Genomic_DNA"/>
</dbReference>
<proteinExistence type="predicted"/>
<reference evidence="2 3" key="1">
    <citation type="submission" date="2018-07" db="EMBL/GenBank/DDBJ databases">
        <title>Genomic Encyclopedia of Type Strains, Phase IV (KMG-IV): sequencing the most valuable type-strain genomes for metagenomic binning, comparative biology and taxonomic classification.</title>
        <authorList>
            <person name="Goeker M."/>
        </authorList>
    </citation>
    <scope>NUCLEOTIDE SEQUENCE [LARGE SCALE GENOMIC DNA]</scope>
    <source>
        <strain evidence="2 3">DSM 44952</strain>
    </source>
</reference>
<dbReference type="Proteomes" id="UP000255355">
    <property type="component" value="Unassembled WGS sequence"/>
</dbReference>
<feature type="region of interest" description="Disordered" evidence="1">
    <location>
        <begin position="43"/>
        <end position="72"/>
    </location>
</feature>
<evidence type="ECO:0000313" key="2">
    <source>
        <dbReference type="EMBL" id="RDI49355.1"/>
    </source>
</evidence>
<comment type="caution">
    <text evidence="2">The sequence shown here is derived from an EMBL/GenBank/DDBJ whole genome shotgun (WGS) entry which is preliminary data.</text>
</comment>
<organism evidence="2 3">
    <name type="scientific">Nocardia mexicana</name>
    <dbReference type="NCBI Taxonomy" id="279262"/>
    <lineage>
        <taxon>Bacteria</taxon>
        <taxon>Bacillati</taxon>
        <taxon>Actinomycetota</taxon>
        <taxon>Actinomycetes</taxon>
        <taxon>Mycobacteriales</taxon>
        <taxon>Nocardiaceae</taxon>
        <taxon>Nocardia</taxon>
    </lineage>
</organism>
<dbReference type="SUPFAM" id="SSF50969">
    <property type="entry name" value="YVTN repeat-like/Quinoprotein amine dehydrogenase"/>
    <property type="match status" value="1"/>
</dbReference>
<dbReference type="OrthoDB" id="3276947at2"/>
<dbReference type="PROSITE" id="PS51257">
    <property type="entry name" value="PROKAR_LIPOPROTEIN"/>
    <property type="match status" value="1"/>
</dbReference>
<gene>
    <name evidence="2" type="ORF">DFR68_107483</name>
</gene>
<dbReference type="InterPro" id="IPR011044">
    <property type="entry name" value="Quino_amine_DH_bsu"/>
</dbReference>
<protein>
    <submittedName>
        <fullName evidence="2">Uncharacterized protein</fullName>
    </submittedName>
</protein>
<keyword evidence="3" id="KW-1185">Reference proteome</keyword>
<name>A0A370H0B5_9NOCA</name>
<evidence type="ECO:0000313" key="3">
    <source>
        <dbReference type="Proteomes" id="UP000255355"/>
    </source>
</evidence>
<evidence type="ECO:0000256" key="1">
    <source>
        <dbReference type="SAM" id="MobiDB-lite"/>
    </source>
</evidence>